<evidence type="ECO:0000256" key="1">
    <source>
        <dbReference type="SAM" id="MobiDB-lite"/>
    </source>
</evidence>
<protein>
    <recommendedName>
        <fullName evidence="5">Lipoprotein</fullName>
    </recommendedName>
</protein>
<organism evidence="3 4">
    <name type="scientific">Myxococcus landrumensis</name>
    <dbReference type="NCBI Taxonomy" id="2813577"/>
    <lineage>
        <taxon>Bacteria</taxon>
        <taxon>Pseudomonadati</taxon>
        <taxon>Myxococcota</taxon>
        <taxon>Myxococcia</taxon>
        <taxon>Myxococcales</taxon>
        <taxon>Cystobacterineae</taxon>
        <taxon>Myxococcaceae</taxon>
        <taxon>Myxococcus</taxon>
    </lineage>
</organism>
<feature type="signal peptide" evidence="2">
    <location>
        <begin position="1"/>
        <end position="24"/>
    </location>
</feature>
<name>A0ABX7N7R2_9BACT</name>
<dbReference type="PROSITE" id="PS51257">
    <property type="entry name" value="PROKAR_LIPOPROTEIN"/>
    <property type="match status" value="1"/>
</dbReference>
<proteinExistence type="predicted"/>
<accession>A0ABX7N7R2</accession>
<evidence type="ECO:0000256" key="2">
    <source>
        <dbReference type="SAM" id="SignalP"/>
    </source>
</evidence>
<reference evidence="3 4" key="1">
    <citation type="submission" date="2021-02" db="EMBL/GenBank/DDBJ databases">
        <title>De Novo genome assembly of isolated myxobacteria.</title>
        <authorList>
            <person name="Stevens D.C."/>
        </authorList>
    </citation>
    <scope>NUCLEOTIDE SEQUENCE [LARGE SCALE GENOMIC DNA]</scope>
    <source>
        <strain evidence="3 4">SCHIC003</strain>
    </source>
</reference>
<dbReference type="EMBL" id="CP071091">
    <property type="protein sequence ID" value="QSQ14786.1"/>
    <property type="molecule type" value="Genomic_DNA"/>
</dbReference>
<sequence length="200" mass="21352">MHQCFRLLLALAIGITLTACQTYTATRYAVSSDNVQTLRTLRQKYPSGSINVASFSAKDGPLREIACRGAGPVAPPDQKTFEQYVQAALVDDLKMAEVYSDKSRVALSASIQSIDFSSTSGTWTLAALVSTGKQSPFAVSHTANYSSSFMGDNACMLTAQAFMPAVQDFLKKLIASPEFEKAFSDSSTTSPPTAEPIPGS</sequence>
<dbReference type="RefSeq" id="WP_206716543.1">
    <property type="nucleotide sequence ID" value="NZ_CP071091.1"/>
</dbReference>
<feature type="chain" id="PRO_5047034577" description="Lipoprotein" evidence="2">
    <location>
        <begin position="25"/>
        <end position="200"/>
    </location>
</feature>
<keyword evidence="4" id="KW-1185">Reference proteome</keyword>
<evidence type="ECO:0000313" key="4">
    <source>
        <dbReference type="Proteomes" id="UP000663090"/>
    </source>
</evidence>
<keyword evidence="2" id="KW-0732">Signal</keyword>
<evidence type="ECO:0008006" key="5">
    <source>
        <dbReference type="Google" id="ProtNLM"/>
    </source>
</evidence>
<feature type="region of interest" description="Disordered" evidence="1">
    <location>
        <begin position="180"/>
        <end position="200"/>
    </location>
</feature>
<evidence type="ECO:0000313" key="3">
    <source>
        <dbReference type="EMBL" id="QSQ14786.1"/>
    </source>
</evidence>
<gene>
    <name evidence="3" type="ORF">JY572_01465</name>
</gene>
<dbReference type="Proteomes" id="UP000663090">
    <property type="component" value="Chromosome"/>
</dbReference>